<dbReference type="CDD" id="cd10839">
    <property type="entry name" value="cpPDZ1_DegP-like"/>
    <property type="match status" value="1"/>
</dbReference>
<dbReference type="Gene3D" id="2.40.10.120">
    <property type="match status" value="1"/>
</dbReference>
<feature type="chain" id="PRO_5038843268" evidence="9">
    <location>
        <begin position="25"/>
        <end position="500"/>
    </location>
</feature>
<dbReference type="SMART" id="SM00228">
    <property type="entry name" value="PDZ"/>
    <property type="match status" value="2"/>
</dbReference>
<feature type="active site" description="Charge relay system" evidence="7">
    <location>
        <position position="234"/>
    </location>
</feature>
<dbReference type="NCBIfam" id="TIGR02037">
    <property type="entry name" value="degP_htrA_DO"/>
    <property type="match status" value="1"/>
</dbReference>
<organism evidence="11 12">
    <name type="scientific">Glacieibacterium arshaanense</name>
    <dbReference type="NCBI Taxonomy" id="2511025"/>
    <lineage>
        <taxon>Bacteria</taxon>
        <taxon>Pseudomonadati</taxon>
        <taxon>Pseudomonadota</taxon>
        <taxon>Alphaproteobacteria</taxon>
        <taxon>Sphingomonadales</taxon>
        <taxon>Sphingosinicellaceae</taxon>
        <taxon>Glacieibacterium</taxon>
    </lineage>
</organism>
<evidence type="ECO:0000313" key="12">
    <source>
        <dbReference type="Proteomes" id="UP000297737"/>
    </source>
</evidence>
<evidence type="ECO:0000256" key="7">
    <source>
        <dbReference type="PIRSR" id="PIRSR611782-1"/>
    </source>
</evidence>
<name>A0A4Y9EN74_9SPHN</name>
<feature type="active site" description="Charge relay system" evidence="7">
    <location>
        <position position="128"/>
    </location>
</feature>
<feature type="binding site" evidence="8">
    <location>
        <begin position="232"/>
        <end position="234"/>
    </location>
    <ligand>
        <name>substrate</name>
    </ligand>
</feature>
<feature type="domain" description="PDZ" evidence="10">
    <location>
        <begin position="402"/>
        <end position="456"/>
    </location>
</feature>
<evidence type="ECO:0000256" key="6">
    <source>
        <dbReference type="ARBA" id="ARBA00022825"/>
    </source>
</evidence>
<evidence type="ECO:0000256" key="3">
    <source>
        <dbReference type="ARBA" id="ARBA00022729"/>
    </source>
</evidence>
<dbReference type="PROSITE" id="PS50106">
    <property type="entry name" value="PDZ"/>
    <property type="match status" value="2"/>
</dbReference>
<evidence type="ECO:0000256" key="2">
    <source>
        <dbReference type="ARBA" id="ARBA00022670"/>
    </source>
</evidence>
<feature type="active site" description="Charge relay system" evidence="7">
    <location>
        <position position="158"/>
    </location>
</feature>
<dbReference type="PRINTS" id="PR00834">
    <property type="entry name" value="PROTEASES2C"/>
</dbReference>
<dbReference type="InterPro" id="IPR001940">
    <property type="entry name" value="Peptidase_S1C"/>
</dbReference>
<dbReference type="SUPFAM" id="SSF50156">
    <property type="entry name" value="PDZ domain-like"/>
    <property type="match status" value="2"/>
</dbReference>
<keyword evidence="12" id="KW-1185">Reference proteome</keyword>
<feature type="binding site" evidence="8">
    <location>
        <position position="158"/>
    </location>
    <ligand>
        <name>substrate</name>
    </ligand>
</feature>
<keyword evidence="4" id="KW-0677">Repeat</keyword>
<comment type="caution">
    <text evidence="11">The sequence shown here is derived from an EMBL/GenBank/DDBJ whole genome shotgun (WGS) entry which is preliminary data.</text>
</comment>
<evidence type="ECO:0000256" key="8">
    <source>
        <dbReference type="PIRSR" id="PIRSR611782-2"/>
    </source>
</evidence>
<accession>A0A4Y9EN74</accession>
<dbReference type="PANTHER" id="PTHR22939:SF129">
    <property type="entry name" value="SERINE PROTEASE HTRA2, MITOCHONDRIAL"/>
    <property type="match status" value="1"/>
</dbReference>
<dbReference type="RefSeq" id="WP_135246079.1">
    <property type="nucleotide sequence ID" value="NZ_SIHO01000002.1"/>
</dbReference>
<evidence type="ECO:0000256" key="1">
    <source>
        <dbReference type="ARBA" id="ARBA00010541"/>
    </source>
</evidence>
<comment type="similarity">
    <text evidence="1">Belongs to the peptidase S1C family.</text>
</comment>
<evidence type="ECO:0000259" key="10">
    <source>
        <dbReference type="PROSITE" id="PS50106"/>
    </source>
</evidence>
<keyword evidence="3 9" id="KW-0732">Signal</keyword>
<dbReference type="GO" id="GO:0042597">
    <property type="term" value="C:periplasmic space"/>
    <property type="evidence" value="ECO:0007669"/>
    <property type="project" value="TreeGrafter"/>
</dbReference>
<dbReference type="InterPro" id="IPR036034">
    <property type="entry name" value="PDZ_sf"/>
</dbReference>
<feature type="binding site" evidence="8">
    <location>
        <position position="128"/>
    </location>
    <ligand>
        <name>substrate</name>
    </ligand>
</feature>
<dbReference type="Pfam" id="PF13365">
    <property type="entry name" value="Trypsin_2"/>
    <property type="match status" value="1"/>
</dbReference>
<protein>
    <submittedName>
        <fullName evidence="11">Do family serine endopeptidase</fullName>
    </submittedName>
</protein>
<dbReference type="AlphaFoldDB" id="A0A4Y9EN74"/>
<dbReference type="EMBL" id="SIHO01000002">
    <property type="protein sequence ID" value="TFU03487.1"/>
    <property type="molecule type" value="Genomic_DNA"/>
</dbReference>
<sequence length="500" mass="51453">MTTTPAKPMTATRALLLGALGATAAVALFVGLDLHPAATDAQTAAPLTARMAPVDPTQVQLSYAPVVKRAAPAVVNIFAAKLVATGPRTMEEYLRQQFSGVAPPPRVARSLGSGVIVDADGLIVTNSHVVGDATDILVSLADRREYPAKIVFSDPRTDLAVLRIDTKGVPLPTVELADSDAVEVGDIVLAIGDPFGIGQTVTHGIISALARNGLGASDRQFFLQTDAAINPGNSGGALLDMRGRLIGINTMIASQTGNSVGIGFAIPSNMVRVFLKAAPSGKLVTGWIGAEGEGVTPDTARALGFATPRGVLLTNVAPGSPAADAGLKEGDVLVSVNGSDVANAGMLRYKIATEAVGSTASIGIIRNGKPMTIPVKLEKPPESPPRDITVITGNNILNGSKIANLSPAYAQELGLGFPEKGVVVIEISTSAPALRLINLRPGDLIETVNGKAVRSVADVKLAVQSGPPALRYRRASQTFDCAQAGNRFTCETGGTPPSPR</sequence>
<dbReference type="GO" id="GO:0004252">
    <property type="term" value="F:serine-type endopeptidase activity"/>
    <property type="evidence" value="ECO:0007669"/>
    <property type="project" value="InterPro"/>
</dbReference>
<dbReference type="Proteomes" id="UP000297737">
    <property type="component" value="Unassembled WGS sequence"/>
</dbReference>
<dbReference type="InterPro" id="IPR009003">
    <property type="entry name" value="Peptidase_S1_PA"/>
</dbReference>
<dbReference type="PANTHER" id="PTHR22939">
    <property type="entry name" value="SERINE PROTEASE FAMILY S1C HTRA-RELATED"/>
    <property type="match status" value="1"/>
</dbReference>
<feature type="signal peptide" evidence="9">
    <location>
        <begin position="1"/>
        <end position="24"/>
    </location>
</feature>
<proteinExistence type="inferred from homology"/>
<dbReference type="OrthoDB" id="9758917at2"/>
<evidence type="ECO:0000256" key="5">
    <source>
        <dbReference type="ARBA" id="ARBA00022801"/>
    </source>
</evidence>
<keyword evidence="5" id="KW-0378">Hydrolase</keyword>
<dbReference type="InterPro" id="IPR011782">
    <property type="entry name" value="Pept_S1C_Do"/>
</dbReference>
<dbReference type="SUPFAM" id="SSF50494">
    <property type="entry name" value="Trypsin-like serine proteases"/>
    <property type="match status" value="1"/>
</dbReference>
<evidence type="ECO:0000256" key="4">
    <source>
        <dbReference type="ARBA" id="ARBA00022737"/>
    </source>
</evidence>
<evidence type="ECO:0000313" key="11">
    <source>
        <dbReference type="EMBL" id="TFU03487.1"/>
    </source>
</evidence>
<dbReference type="Gene3D" id="2.30.42.10">
    <property type="match status" value="2"/>
</dbReference>
<keyword evidence="6" id="KW-0720">Serine protease</keyword>
<keyword evidence="2" id="KW-0645">Protease</keyword>
<dbReference type="Pfam" id="PF13180">
    <property type="entry name" value="PDZ_2"/>
    <property type="match status" value="1"/>
</dbReference>
<gene>
    <name evidence="11" type="ORF">EUV02_09995</name>
</gene>
<dbReference type="InterPro" id="IPR001478">
    <property type="entry name" value="PDZ"/>
</dbReference>
<dbReference type="GO" id="GO:0006515">
    <property type="term" value="P:protein quality control for misfolded or incompletely synthesized proteins"/>
    <property type="evidence" value="ECO:0007669"/>
    <property type="project" value="TreeGrafter"/>
</dbReference>
<evidence type="ECO:0000256" key="9">
    <source>
        <dbReference type="SAM" id="SignalP"/>
    </source>
</evidence>
<feature type="domain" description="PDZ" evidence="10">
    <location>
        <begin position="272"/>
        <end position="368"/>
    </location>
</feature>
<reference evidence="11 12" key="1">
    <citation type="submission" date="2019-02" db="EMBL/GenBank/DDBJ databases">
        <title>Polymorphobacter sp. isolated from the lake at the Tibet of China.</title>
        <authorList>
            <person name="Li A."/>
        </authorList>
    </citation>
    <scope>NUCLEOTIDE SEQUENCE [LARGE SCALE GENOMIC DNA]</scope>
    <source>
        <strain evidence="11 12">DJ1R-1</strain>
    </source>
</reference>